<protein>
    <recommendedName>
        <fullName evidence="3">YlbF family regulator</fullName>
    </recommendedName>
</protein>
<evidence type="ECO:0008006" key="3">
    <source>
        <dbReference type="Google" id="ProtNLM"/>
    </source>
</evidence>
<organism evidence="1 2">
    <name type="scientific">Lysobacter hankyongensis</name>
    <dbReference type="NCBI Taxonomy" id="1176535"/>
    <lineage>
        <taxon>Bacteria</taxon>
        <taxon>Pseudomonadati</taxon>
        <taxon>Pseudomonadota</taxon>
        <taxon>Gammaproteobacteria</taxon>
        <taxon>Lysobacterales</taxon>
        <taxon>Lysobacteraceae</taxon>
        <taxon>Lysobacter</taxon>
    </lineage>
</organism>
<reference evidence="2" key="1">
    <citation type="journal article" date="2019" name="Int. J. Syst. Evol. Microbiol.">
        <title>The Global Catalogue of Microorganisms (GCM) 10K type strain sequencing project: providing services to taxonomists for standard genome sequencing and annotation.</title>
        <authorList>
            <consortium name="The Broad Institute Genomics Platform"/>
            <consortium name="The Broad Institute Genome Sequencing Center for Infectious Disease"/>
            <person name="Wu L."/>
            <person name="Ma J."/>
        </authorList>
    </citation>
    <scope>NUCLEOTIDE SEQUENCE [LARGE SCALE GENOMIC DNA]</scope>
    <source>
        <strain evidence="2">JCM 18204</strain>
    </source>
</reference>
<evidence type="ECO:0000313" key="1">
    <source>
        <dbReference type="EMBL" id="GAA4807897.1"/>
    </source>
</evidence>
<comment type="caution">
    <text evidence="1">The sequence shown here is derived from an EMBL/GenBank/DDBJ whole genome shotgun (WGS) entry which is preliminary data.</text>
</comment>
<name>A0ABP9CC75_9GAMM</name>
<keyword evidence="2" id="KW-1185">Reference proteome</keyword>
<sequence length="123" mass="13002">MSAENTIDAVRLALGLHEARARVAGMNVARAGKPDATALKVDFAAIEAALHEVAKTGDEAAAARLIEAAARELQASRPETTHDPIRLDEQMGLIATAGVEYQALTEALSRQFGLMRIAIAGRI</sequence>
<evidence type="ECO:0000313" key="2">
    <source>
        <dbReference type="Proteomes" id="UP001499959"/>
    </source>
</evidence>
<proteinExistence type="predicted"/>
<accession>A0ABP9CC75</accession>
<dbReference type="EMBL" id="BAABJE010000030">
    <property type="protein sequence ID" value="GAA4807897.1"/>
    <property type="molecule type" value="Genomic_DNA"/>
</dbReference>
<dbReference type="Proteomes" id="UP001499959">
    <property type="component" value="Unassembled WGS sequence"/>
</dbReference>
<dbReference type="RefSeq" id="WP_345304985.1">
    <property type="nucleotide sequence ID" value="NZ_BAABJE010000030.1"/>
</dbReference>
<gene>
    <name evidence="1" type="ORF">GCM10023307_38370</name>
</gene>